<protein>
    <recommendedName>
        <fullName evidence="3">Vacuolar sorting protein Vps3844 C-terminal domain-containing protein</fullName>
    </recommendedName>
</protein>
<evidence type="ECO:0000313" key="4">
    <source>
        <dbReference type="EMBL" id="PPQ87474.1"/>
    </source>
</evidence>
<comment type="caution">
    <text evidence="4">The sequence shown here is derived from an EMBL/GenBank/DDBJ whole genome shotgun (WGS) entry which is preliminary data.</text>
</comment>
<dbReference type="InParanoid" id="A0A409X9U1"/>
<proteinExistence type="predicted"/>
<keyword evidence="1" id="KW-0812">Transmembrane</keyword>
<dbReference type="InterPro" id="IPR024382">
    <property type="entry name" value="Vps3844_C"/>
</dbReference>
<dbReference type="GO" id="GO:0005783">
    <property type="term" value="C:endoplasmic reticulum"/>
    <property type="evidence" value="ECO:0007669"/>
    <property type="project" value="TreeGrafter"/>
</dbReference>
<gene>
    <name evidence="4" type="ORF">CVT25_008210</name>
</gene>
<dbReference type="PANTHER" id="PTHR36853:SF1">
    <property type="entry name" value="DUF3844 DOMAIN-CONTAINING PROTEIN"/>
    <property type="match status" value="1"/>
</dbReference>
<dbReference type="PANTHER" id="PTHR36853">
    <property type="entry name" value="EXPRESSED PROTEIN"/>
    <property type="match status" value="1"/>
</dbReference>
<dbReference type="STRING" id="93625.A0A409X9U1"/>
<keyword evidence="1" id="KW-1133">Transmembrane helix</keyword>
<keyword evidence="1" id="KW-0472">Membrane</keyword>
<evidence type="ECO:0000313" key="5">
    <source>
        <dbReference type="Proteomes" id="UP000283269"/>
    </source>
</evidence>
<dbReference type="OrthoDB" id="5583277at2759"/>
<sequence>MLASCSLAVVLTACLKLTQAVDVYLSPSPSFLHPTLSPEDASAALSRHLGLEAFEPLWDNSELSYSEEFFVGQGSKNALVVTVEENDASGKAFTNHGLTLQSFALNTSPSAPIYSLSSVLSTYLHHASNSFASIFSSYQFGQSNDVSSLLSFFKVSEQPAFAAIELSKLHDIGEEKGRYSEEYLEAADELRSFLEQLVDDDRFSVAVLTFASLSMSKRDAPQETQAPLPPSDRIPPQQPIGSISTCFTSLDTCNNGTSTCSGRGKCLQASKAGRTCFVCSCGVTTTGEGNKVKTDHWAGESCERKDISGPFVLLTGTVIVIILLIISSISLLYTVGDQPLPSTLLATAVATKKE</sequence>
<accession>A0A409X9U1</accession>
<dbReference type="Pfam" id="PF12955">
    <property type="entry name" value="Vps3844_C"/>
    <property type="match status" value="1"/>
</dbReference>
<reference evidence="4 5" key="1">
    <citation type="journal article" date="2018" name="Evol. Lett.">
        <title>Horizontal gene cluster transfer increased hallucinogenic mushroom diversity.</title>
        <authorList>
            <person name="Reynolds H.T."/>
            <person name="Vijayakumar V."/>
            <person name="Gluck-Thaler E."/>
            <person name="Korotkin H.B."/>
            <person name="Matheny P.B."/>
            <person name="Slot J.C."/>
        </authorList>
    </citation>
    <scope>NUCLEOTIDE SEQUENCE [LARGE SCALE GENOMIC DNA]</scope>
    <source>
        <strain evidence="4 5">2631</strain>
    </source>
</reference>
<keyword evidence="2" id="KW-0732">Signal</keyword>
<dbReference type="EMBL" id="NHYD01002281">
    <property type="protein sequence ID" value="PPQ87474.1"/>
    <property type="molecule type" value="Genomic_DNA"/>
</dbReference>
<name>A0A409X9U1_PSICY</name>
<feature type="domain" description="Vacuolar sorting protein Vps3844 C-terminal" evidence="3">
    <location>
        <begin position="246"/>
        <end position="345"/>
    </location>
</feature>
<dbReference type="AlphaFoldDB" id="A0A409X9U1"/>
<feature type="transmembrane region" description="Helical" evidence="1">
    <location>
        <begin position="311"/>
        <end position="335"/>
    </location>
</feature>
<feature type="signal peptide" evidence="2">
    <location>
        <begin position="1"/>
        <end position="20"/>
    </location>
</feature>
<keyword evidence="5" id="KW-1185">Reference proteome</keyword>
<evidence type="ECO:0000256" key="1">
    <source>
        <dbReference type="SAM" id="Phobius"/>
    </source>
</evidence>
<organism evidence="4 5">
    <name type="scientific">Psilocybe cyanescens</name>
    <dbReference type="NCBI Taxonomy" id="93625"/>
    <lineage>
        <taxon>Eukaryota</taxon>
        <taxon>Fungi</taxon>
        <taxon>Dikarya</taxon>
        <taxon>Basidiomycota</taxon>
        <taxon>Agaricomycotina</taxon>
        <taxon>Agaricomycetes</taxon>
        <taxon>Agaricomycetidae</taxon>
        <taxon>Agaricales</taxon>
        <taxon>Agaricineae</taxon>
        <taxon>Strophariaceae</taxon>
        <taxon>Psilocybe</taxon>
    </lineage>
</organism>
<dbReference type="InterPro" id="IPR053065">
    <property type="entry name" value="Archenteron_Induction-Rel"/>
</dbReference>
<feature type="chain" id="PRO_5019040430" description="Vacuolar sorting protein Vps3844 C-terminal domain-containing protein" evidence="2">
    <location>
        <begin position="21"/>
        <end position="354"/>
    </location>
</feature>
<evidence type="ECO:0000256" key="2">
    <source>
        <dbReference type="SAM" id="SignalP"/>
    </source>
</evidence>
<evidence type="ECO:0000259" key="3">
    <source>
        <dbReference type="Pfam" id="PF12955"/>
    </source>
</evidence>
<dbReference type="Proteomes" id="UP000283269">
    <property type="component" value="Unassembled WGS sequence"/>
</dbReference>